<dbReference type="GO" id="GO:0008138">
    <property type="term" value="F:protein tyrosine/serine/threonine phosphatase activity"/>
    <property type="evidence" value="ECO:0007669"/>
    <property type="project" value="TreeGrafter"/>
</dbReference>
<evidence type="ECO:0000313" key="6">
    <source>
        <dbReference type="Proteomes" id="UP000256601"/>
    </source>
</evidence>
<accession>A0A371CEG0</accession>
<dbReference type="EMBL" id="KZ858951">
    <property type="protein sequence ID" value="RDW28669.1"/>
    <property type="molecule type" value="Genomic_DNA"/>
</dbReference>
<dbReference type="PANTHER" id="PTHR45848">
    <property type="entry name" value="DUAL SPECIFICITY PROTEIN PHOSPHATASE 12 FAMILY MEMBER"/>
    <property type="match status" value="1"/>
</dbReference>
<sequence length="86" mass="9603">MPKQQSSRNGIGANASIAPQCMQYYVEPIEWMRDELEKGALDGKLNCPKCKAKLGSYKWQGSKCSCGKWCTPAIELTRSKVDEMLS</sequence>
<comment type="similarity">
    <text evidence="1">Belongs to the protein-tyrosine phosphatase family. Non-receptor class dual specificity subfamily.</text>
</comment>
<dbReference type="VEuPathDB" id="FungiDB:YALI1_B15346g"/>
<dbReference type="GO" id="GO:0004725">
    <property type="term" value="F:protein tyrosine phosphatase activity"/>
    <property type="evidence" value="ECO:0007669"/>
    <property type="project" value="UniProtKB-EC"/>
</dbReference>
<reference evidence="5 6" key="1">
    <citation type="submission" date="2018-07" db="EMBL/GenBank/DDBJ databases">
        <title>Draft Genome Assemblies for Five Robust Yarrowia lipolytica Strains Exhibiting High Lipid Production and Pentose Sugar Utilization and Sugar Alcohol Secretion from Undetoxified Lignocellulosic Biomass Hydrolysates.</title>
        <authorList>
            <consortium name="DOE Joint Genome Institute"/>
            <person name="Walker C."/>
            <person name="Ryu S."/>
            <person name="Na H."/>
            <person name="Zane M."/>
            <person name="LaButti K."/>
            <person name="Lipzen A."/>
            <person name="Haridas S."/>
            <person name="Barry K."/>
            <person name="Grigoriev I.V."/>
            <person name="Quarterman J."/>
            <person name="Slininger P."/>
            <person name="Dien B."/>
            <person name="Trinh C.T."/>
        </authorList>
    </citation>
    <scope>NUCLEOTIDE SEQUENCE [LARGE SCALE GENOMIC DNA]</scope>
    <source>
        <strain evidence="5 6">YB392</strain>
    </source>
</reference>
<keyword evidence="4" id="KW-0904">Protein phosphatase</keyword>
<organism evidence="5 6">
    <name type="scientific">Yarrowia lipolytica</name>
    <name type="common">Candida lipolytica</name>
    <dbReference type="NCBI Taxonomy" id="4952"/>
    <lineage>
        <taxon>Eukaryota</taxon>
        <taxon>Fungi</taxon>
        <taxon>Dikarya</taxon>
        <taxon>Ascomycota</taxon>
        <taxon>Saccharomycotina</taxon>
        <taxon>Dipodascomycetes</taxon>
        <taxon>Dipodascales</taxon>
        <taxon>Dipodascales incertae sedis</taxon>
        <taxon>Yarrowia</taxon>
    </lineage>
</organism>
<keyword evidence="3" id="KW-0378">Hydrolase</keyword>
<evidence type="ECO:0000256" key="2">
    <source>
        <dbReference type="ARBA" id="ARBA00013064"/>
    </source>
</evidence>
<dbReference type="EC" id="3.1.3.48" evidence="2"/>
<dbReference type="PANTHER" id="PTHR45848:SF4">
    <property type="entry name" value="DUAL SPECIFICITY PROTEIN PHOSPHATASE 12"/>
    <property type="match status" value="1"/>
</dbReference>
<evidence type="ECO:0000256" key="1">
    <source>
        <dbReference type="ARBA" id="ARBA00008601"/>
    </source>
</evidence>
<name>A0A371CEG0_YARLL</name>
<evidence type="ECO:0000313" key="5">
    <source>
        <dbReference type="EMBL" id="RDW28669.1"/>
    </source>
</evidence>
<evidence type="ECO:0000256" key="4">
    <source>
        <dbReference type="ARBA" id="ARBA00022912"/>
    </source>
</evidence>
<gene>
    <name evidence="5" type="ORF">B0I71DRAFT_76560</name>
</gene>
<protein>
    <recommendedName>
        <fullName evidence="2">protein-tyrosine-phosphatase</fullName>
        <ecNumber evidence="2">3.1.3.48</ecNumber>
    </recommendedName>
</protein>
<dbReference type="Proteomes" id="UP000256601">
    <property type="component" value="Unassembled WGS sequence"/>
</dbReference>
<evidence type="ECO:0000256" key="3">
    <source>
        <dbReference type="ARBA" id="ARBA00022801"/>
    </source>
</evidence>
<proteinExistence type="inferred from homology"/>
<dbReference type="AlphaFoldDB" id="A0A371CEG0"/>